<evidence type="ECO:0000256" key="2">
    <source>
        <dbReference type="ARBA" id="ARBA00022763"/>
    </source>
</evidence>
<dbReference type="InterPro" id="IPR038726">
    <property type="entry name" value="PDDEXK_AddAB-type"/>
</dbReference>
<dbReference type="EMBL" id="JAARZC010000004">
    <property type="protein sequence ID" value="MBC2250876.1"/>
    <property type="molecule type" value="Genomic_DNA"/>
</dbReference>
<evidence type="ECO:0000313" key="11">
    <source>
        <dbReference type="Proteomes" id="UP000559864"/>
    </source>
</evidence>
<comment type="caution">
    <text evidence="10">The sequence shown here is derived from an EMBL/GenBank/DDBJ whole genome shotgun (WGS) entry which is preliminary data.</text>
</comment>
<feature type="region of interest" description="Disordered" evidence="8">
    <location>
        <begin position="581"/>
        <end position="625"/>
    </location>
</feature>
<dbReference type="Proteomes" id="UP000559864">
    <property type="component" value="Unassembled WGS sequence"/>
</dbReference>
<dbReference type="GO" id="GO:0006281">
    <property type="term" value="P:DNA repair"/>
    <property type="evidence" value="ECO:0007669"/>
    <property type="project" value="UniProtKB-KW"/>
</dbReference>
<dbReference type="InterPro" id="IPR011604">
    <property type="entry name" value="PDDEXK-like_dom_sf"/>
</dbReference>
<feature type="compositionally biased region" description="Acidic residues" evidence="8">
    <location>
        <begin position="611"/>
        <end position="625"/>
    </location>
</feature>
<dbReference type="GO" id="GO:0016787">
    <property type="term" value="F:hydrolase activity"/>
    <property type="evidence" value="ECO:0007669"/>
    <property type="project" value="UniProtKB-KW"/>
</dbReference>
<keyword evidence="2" id="KW-0227">DNA damage</keyword>
<keyword evidence="4" id="KW-0347">Helicase</keyword>
<dbReference type="GO" id="GO:0003677">
    <property type="term" value="F:DNA binding"/>
    <property type="evidence" value="ECO:0007669"/>
    <property type="project" value="UniProtKB-KW"/>
</dbReference>
<reference evidence="10 11" key="1">
    <citation type="submission" date="2020-03" db="EMBL/GenBank/DDBJ databases">
        <title>Soil Listeria distribution.</title>
        <authorList>
            <person name="Liao J."/>
            <person name="Wiedmann M."/>
        </authorList>
    </citation>
    <scope>NUCLEOTIDE SEQUENCE [LARGE SCALE GENOMIC DNA]</scope>
    <source>
        <strain evidence="10 11">FSL L7-0123</strain>
    </source>
</reference>
<feature type="non-terminal residue" evidence="10">
    <location>
        <position position="625"/>
    </location>
</feature>
<evidence type="ECO:0000256" key="4">
    <source>
        <dbReference type="ARBA" id="ARBA00022806"/>
    </source>
</evidence>
<dbReference type="Gene3D" id="3.90.320.10">
    <property type="match status" value="1"/>
</dbReference>
<dbReference type="GO" id="GO:0005524">
    <property type="term" value="F:ATP binding"/>
    <property type="evidence" value="ECO:0007669"/>
    <property type="project" value="UniProtKB-KW"/>
</dbReference>
<dbReference type="GO" id="GO:0004386">
    <property type="term" value="F:helicase activity"/>
    <property type="evidence" value="ECO:0007669"/>
    <property type="project" value="UniProtKB-KW"/>
</dbReference>
<proteinExistence type="predicted"/>
<keyword evidence="6" id="KW-0238">DNA-binding</keyword>
<evidence type="ECO:0000256" key="6">
    <source>
        <dbReference type="ARBA" id="ARBA00023125"/>
    </source>
</evidence>
<accession>A0A7X0ZEL1</accession>
<keyword evidence="7" id="KW-0234">DNA repair</keyword>
<evidence type="ECO:0000256" key="5">
    <source>
        <dbReference type="ARBA" id="ARBA00022840"/>
    </source>
</evidence>
<dbReference type="InterPro" id="IPR011335">
    <property type="entry name" value="Restrct_endonuc-II-like"/>
</dbReference>
<evidence type="ECO:0000256" key="8">
    <source>
        <dbReference type="SAM" id="MobiDB-lite"/>
    </source>
</evidence>
<dbReference type="Pfam" id="PF13479">
    <property type="entry name" value="AAA_24"/>
    <property type="match status" value="1"/>
</dbReference>
<evidence type="ECO:0000313" key="10">
    <source>
        <dbReference type="EMBL" id="MBC2250876.1"/>
    </source>
</evidence>
<evidence type="ECO:0000256" key="7">
    <source>
        <dbReference type="ARBA" id="ARBA00023204"/>
    </source>
</evidence>
<dbReference type="RefSeq" id="WP_185605161.1">
    <property type="nucleotide sequence ID" value="NZ_JAARZC010000004.1"/>
</dbReference>
<feature type="domain" description="PD-(D/E)XK endonuclease-like" evidence="9">
    <location>
        <begin position="2"/>
        <end position="232"/>
    </location>
</feature>
<dbReference type="SUPFAM" id="SSF52980">
    <property type="entry name" value="Restriction endonuclease-like"/>
    <property type="match status" value="1"/>
</dbReference>
<evidence type="ECO:0000259" key="9">
    <source>
        <dbReference type="Pfam" id="PF12705"/>
    </source>
</evidence>
<gene>
    <name evidence="10" type="ORF">HCB49_12835</name>
</gene>
<protein>
    <submittedName>
        <fullName evidence="10">AAA family ATPase</fullName>
    </submittedName>
</protein>
<dbReference type="Pfam" id="PF12705">
    <property type="entry name" value="PDDEXK_1"/>
    <property type="match status" value="1"/>
</dbReference>
<keyword evidence="5" id="KW-0067">ATP-binding</keyword>
<name>A0A7X0ZEL1_9LIST</name>
<sequence>MQFSYSRVSLFKDCPYHFKLRYIDKLTEIPKLDANNPLIIGNAMHKGIETNRETMLEEYYNSFPVITNDQVHEAMKLEILLEKVKEYFDDEEDVEYIHEYKIDVPELKGFVDLIVRYPDGKCYVIDFKYSNYIKNYVDSGQLHIYQHFLEKAGFNVQGLGYLFVPKTNMKKGDSEELYQFRRRLVKEVNRSKVTFLEIPFNQNKVDEFFADCKRINNATKYPKNVSGNCFGCNPNFSPNFLEAIQNEKGDIEMTLPKNERREKKIDTRPDLWLYADSYVGKSTFVDQFDNLLFANTDGNTDNTSSPVVAIKDKVWKEGRQTKRKYGWEVFLDMIRDLETEENTFEAIAIDLYEDLRDHCRNYVMDKYGWEHESDGSYGKGWQMVTKEFQNAIKRLKALDYQIIYISKEMKKDVTLSGGNVKTTYLPNIDEKTANFTTGTVDLTIRAYMDNKDNRVLQLAKHPNIFGGGRFNFLTDKIPLDMTEFINALVDAQENAVKNGVKTETKQKRKPRAEKEEVVEVEEVEETIDDNGEELAPVAKRTSYYTDGTEFVKLEKDDVIPDGFEKTTKKAYEASLVEEVEDVEVEDEEVKEAPKTRERRQRKPRAEKEEVVEVEEVEETIDDNGE</sequence>
<keyword evidence="1" id="KW-0547">Nucleotide-binding</keyword>
<evidence type="ECO:0000256" key="3">
    <source>
        <dbReference type="ARBA" id="ARBA00022801"/>
    </source>
</evidence>
<keyword evidence="3" id="KW-0378">Hydrolase</keyword>
<evidence type="ECO:0000256" key="1">
    <source>
        <dbReference type="ARBA" id="ARBA00022741"/>
    </source>
</evidence>
<dbReference type="AlphaFoldDB" id="A0A7X0ZEL1"/>
<organism evidence="10 11">
    <name type="scientific">Listeria cossartiae subsp. cayugensis</name>
    <dbReference type="NCBI Taxonomy" id="2713505"/>
    <lineage>
        <taxon>Bacteria</taxon>
        <taxon>Bacillati</taxon>
        <taxon>Bacillota</taxon>
        <taxon>Bacilli</taxon>
        <taxon>Bacillales</taxon>
        <taxon>Listeriaceae</taxon>
        <taxon>Listeria</taxon>
        <taxon>Listeria cossartiae</taxon>
    </lineage>
</organism>